<dbReference type="EMBL" id="KV722524">
    <property type="protein sequence ID" value="OCH86526.1"/>
    <property type="molecule type" value="Genomic_DNA"/>
</dbReference>
<proteinExistence type="predicted"/>
<organism evidence="1 2">
    <name type="scientific">Obba rivulosa</name>
    <dbReference type="NCBI Taxonomy" id="1052685"/>
    <lineage>
        <taxon>Eukaryota</taxon>
        <taxon>Fungi</taxon>
        <taxon>Dikarya</taxon>
        <taxon>Basidiomycota</taxon>
        <taxon>Agaricomycotina</taxon>
        <taxon>Agaricomycetes</taxon>
        <taxon>Polyporales</taxon>
        <taxon>Gelatoporiaceae</taxon>
        <taxon>Obba</taxon>
    </lineage>
</organism>
<gene>
    <name evidence="1" type="ORF">OBBRIDRAFT_222244</name>
</gene>
<evidence type="ECO:0000313" key="1">
    <source>
        <dbReference type="EMBL" id="OCH86526.1"/>
    </source>
</evidence>
<keyword evidence="2" id="KW-1185">Reference proteome</keyword>
<dbReference type="AlphaFoldDB" id="A0A8E2AL54"/>
<protein>
    <submittedName>
        <fullName evidence="1">Uncharacterized protein</fullName>
    </submittedName>
</protein>
<sequence length="70" mass="7980">MRTSAPAYGLWIFVSDTRNDVYGTSLHQHVPPACRSHPMPDFCAHAQMHFHYPRAHSLFVFLCSHQVSIA</sequence>
<name>A0A8E2AL54_9APHY</name>
<accession>A0A8E2AL54</accession>
<evidence type="ECO:0000313" key="2">
    <source>
        <dbReference type="Proteomes" id="UP000250043"/>
    </source>
</evidence>
<reference evidence="1 2" key="1">
    <citation type="submission" date="2016-07" db="EMBL/GenBank/DDBJ databases">
        <title>Draft genome of the white-rot fungus Obba rivulosa 3A-2.</title>
        <authorList>
            <consortium name="DOE Joint Genome Institute"/>
            <person name="Miettinen O."/>
            <person name="Riley R."/>
            <person name="Acob R."/>
            <person name="Barry K."/>
            <person name="Cullen D."/>
            <person name="De Vries R."/>
            <person name="Hainaut M."/>
            <person name="Hatakka A."/>
            <person name="Henrissat B."/>
            <person name="Hilden K."/>
            <person name="Kuo R."/>
            <person name="Labutti K."/>
            <person name="Lipzen A."/>
            <person name="Makela M.R."/>
            <person name="Sandor L."/>
            <person name="Spatafora J.W."/>
            <person name="Grigoriev I.V."/>
            <person name="Hibbett D.S."/>
        </authorList>
    </citation>
    <scope>NUCLEOTIDE SEQUENCE [LARGE SCALE GENOMIC DNA]</scope>
    <source>
        <strain evidence="1 2">3A-2</strain>
    </source>
</reference>
<dbReference type="Proteomes" id="UP000250043">
    <property type="component" value="Unassembled WGS sequence"/>
</dbReference>